<organism evidence="2 3">
    <name type="scientific">Ditylenchus dipsaci</name>
    <dbReference type="NCBI Taxonomy" id="166011"/>
    <lineage>
        <taxon>Eukaryota</taxon>
        <taxon>Metazoa</taxon>
        <taxon>Ecdysozoa</taxon>
        <taxon>Nematoda</taxon>
        <taxon>Chromadorea</taxon>
        <taxon>Rhabditida</taxon>
        <taxon>Tylenchina</taxon>
        <taxon>Tylenchomorpha</taxon>
        <taxon>Sphaerularioidea</taxon>
        <taxon>Anguinidae</taxon>
        <taxon>Anguininae</taxon>
        <taxon>Ditylenchus</taxon>
    </lineage>
</organism>
<reference evidence="3" key="1">
    <citation type="submission" date="2022-11" db="UniProtKB">
        <authorList>
            <consortium name="WormBaseParasite"/>
        </authorList>
    </citation>
    <scope>IDENTIFICATION</scope>
</reference>
<keyword evidence="2" id="KW-1185">Reference proteome</keyword>
<name>A0A915D5S1_9BILA</name>
<dbReference type="AlphaFoldDB" id="A0A915D5S1"/>
<evidence type="ECO:0000313" key="2">
    <source>
        <dbReference type="Proteomes" id="UP000887574"/>
    </source>
</evidence>
<protein>
    <submittedName>
        <fullName evidence="3">Uncharacterized protein</fullName>
    </submittedName>
</protein>
<accession>A0A915D5S1</accession>
<evidence type="ECO:0000256" key="1">
    <source>
        <dbReference type="SAM" id="MobiDB-lite"/>
    </source>
</evidence>
<evidence type="ECO:0000313" key="3">
    <source>
        <dbReference type="WBParaSite" id="jg15669"/>
    </source>
</evidence>
<dbReference type="WBParaSite" id="jg15669">
    <property type="protein sequence ID" value="jg15669"/>
    <property type="gene ID" value="jg15669"/>
</dbReference>
<sequence>MPNNQQQPHQLTHLVSIPEEDASSCSSSTSVFKDSNDAENQQLPLQQHNNRIKQAVDKIAAPLLPKTKKNSFPSIFTMVVRQDVTRKGQQ</sequence>
<dbReference type="Proteomes" id="UP000887574">
    <property type="component" value="Unplaced"/>
</dbReference>
<feature type="compositionally biased region" description="Polar residues" evidence="1">
    <location>
        <begin position="1"/>
        <end position="10"/>
    </location>
</feature>
<feature type="region of interest" description="Disordered" evidence="1">
    <location>
        <begin position="1"/>
        <end position="40"/>
    </location>
</feature>
<proteinExistence type="predicted"/>